<keyword evidence="3" id="KW-0472">Membrane</keyword>
<organism evidence="4 5">
    <name type="scientific">Molorchus minor</name>
    <dbReference type="NCBI Taxonomy" id="1323400"/>
    <lineage>
        <taxon>Eukaryota</taxon>
        <taxon>Metazoa</taxon>
        <taxon>Ecdysozoa</taxon>
        <taxon>Arthropoda</taxon>
        <taxon>Hexapoda</taxon>
        <taxon>Insecta</taxon>
        <taxon>Pterygota</taxon>
        <taxon>Neoptera</taxon>
        <taxon>Endopterygota</taxon>
        <taxon>Coleoptera</taxon>
        <taxon>Polyphaga</taxon>
        <taxon>Cucujiformia</taxon>
        <taxon>Chrysomeloidea</taxon>
        <taxon>Cerambycidae</taxon>
        <taxon>Lamiinae</taxon>
        <taxon>Monochamini</taxon>
        <taxon>Molorchus</taxon>
    </lineage>
</organism>
<dbReference type="PANTHER" id="PTHR15351">
    <property type="entry name" value="ERLIN (ER LIPID RAFT ASSOCIATED PROTEIN) HOMOLOG"/>
    <property type="match status" value="1"/>
</dbReference>
<dbReference type="PANTHER" id="PTHR15351:SF3">
    <property type="entry name" value="ERLIN"/>
    <property type="match status" value="1"/>
</dbReference>
<evidence type="ECO:0000313" key="5">
    <source>
        <dbReference type="Proteomes" id="UP001162164"/>
    </source>
</evidence>
<reference evidence="4" key="1">
    <citation type="journal article" date="2023" name="Insect Mol. Biol.">
        <title>Genome sequencing provides insights into the evolution of gene families encoding plant cell wall-degrading enzymes in longhorned beetles.</title>
        <authorList>
            <person name="Shin N.R."/>
            <person name="Okamura Y."/>
            <person name="Kirsch R."/>
            <person name="Pauchet Y."/>
        </authorList>
    </citation>
    <scope>NUCLEOTIDE SEQUENCE</scope>
    <source>
        <strain evidence="4">MMC_N1</strain>
    </source>
</reference>
<comment type="similarity">
    <text evidence="2">Belongs to the band 7/mec-2 family.</text>
</comment>
<sequence>MKYTLIFFDQIDENLKQALQRDLLEMAPGLTIQAVRKRKTKLLIAIQHQKKKMQKPKRKKAIIEAEKEARVAMIHYEQKIMEKESLQRISEIEDQMHLARQKCHTDAEFYKLHQQAEVNKILFTPEYLELKKYDSLSLNTKVYFGNNIPQTFLGTESSKRYLAVTEDTVDQENV</sequence>
<gene>
    <name evidence="4" type="ORF">NQ317_009209</name>
</gene>
<proteinExistence type="inferred from homology"/>
<name>A0ABQ9J4J5_9CUCU</name>
<evidence type="ECO:0000313" key="4">
    <source>
        <dbReference type="EMBL" id="KAJ8973036.1"/>
    </source>
</evidence>
<protein>
    <submittedName>
        <fullName evidence="4">Uncharacterized protein</fullName>
    </submittedName>
</protein>
<evidence type="ECO:0000256" key="2">
    <source>
        <dbReference type="ARBA" id="ARBA00008164"/>
    </source>
</evidence>
<dbReference type="Proteomes" id="UP001162164">
    <property type="component" value="Unassembled WGS sequence"/>
</dbReference>
<comment type="subcellular location">
    <subcellularLocation>
        <location evidence="1">Membrane</location>
        <topology evidence="1">Single-pass membrane protein</topology>
    </subcellularLocation>
</comment>
<evidence type="ECO:0000256" key="1">
    <source>
        <dbReference type="ARBA" id="ARBA00004167"/>
    </source>
</evidence>
<comment type="caution">
    <text evidence="4">The sequence shown here is derived from an EMBL/GenBank/DDBJ whole genome shotgun (WGS) entry which is preliminary data.</text>
</comment>
<evidence type="ECO:0000256" key="3">
    <source>
        <dbReference type="ARBA" id="ARBA00023136"/>
    </source>
</evidence>
<keyword evidence="5" id="KW-1185">Reference proteome</keyword>
<accession>A0ABQ9J4J5</accession>
<dbReference type="EMBL" id="JAPWTJ010001253">
    <property type="protein sequence ID" value="KAJ8973036.1"/>
    <property type="molecule type" value="Genomic_DNA"/>
</dbReference>
<dbReference type="InterPro" id="IPR033294">
    <property type="entry name" value="Erlin1/2"/>
</dbReference>